<reference evidence="2 3" key="1">
    <citation type="submission" date="2021-01" db="EMBL/GenBank/DDBJ databases">
        <title>Whole genome shotgun sequence of Plantactinospora mayteni NBRC 109088.</title>
        <authorList>
            <person name="Komaki H."/>
            <person name="Tamura T."/>
        </authorList>
    </citation>
    <scope>NUCLEOTIDE SEQUENCE [LARGE SCALE GENOMIC DNA]</scope>
    <source>
        <strain evidence="2 3">NBRC 109088</strain>
    </source>
</reference>
<gene>
    <name evidence="2" type="ORF">Pma05_22390</name>
</gene>
<feature type="region of interest" description="Disordered" evidence="1">
    <location>
        <begin position="21"/>
        <end position="64"/>
    </location>
</feature>
<dbReference type="Proteomes" id="UP000621500">
    <property type="component" value="Unassembled WGS sequence"/>
</dbReference>
<keyword evidence="3" id="KW-1185">Reference proteome</keyword>
<evidence type="ECO:0000256" key="1">
    <source>
        <dbReference type="SAM" id="MobiDB-lite"/>
    </source>
</evidence>
<protein>
    <submittedName>
        <fullName evidence="2">Uncharacterized protein</fullName>
    </submittedName>
</protein>
<accession>A0ABQ4ELR3</accession>
<evidence type="ECO:0000313" key="2">
    <source>
        <dbReference type="EMBL" id="GIG95666.1"/>
    </source>
</evidence>
<proteinExistence type="predicted"/>
<evidence type="ECO:0000313" key="3">
    <source>
        <dbReference type="Proteomes" id="UP000621500"/>
    </source>
</evidence>
<feature type="compositionally biased region" description="Basic and acidic residues" evidence="1">
    <location>
        <begin position="51"/>
        <end position="64"/>
    </location>
</feature>
<organism evidence="2 3">
    <name type="scientific">Plantactinospora mayteni</name>
    <dbReference type="NCBI Taxonomy" id="566021"/>
    <lineage>
        <taxon>Bacteria</taxon>
        <taxon>Bacillati</taxon>
        <taxon>Actinomycetota</taxon>
        <taxon>Actinomycetes</taxon>
        <taxon>Micromonosporales</taxon>
        <taxon>Micromonosporaceae</taxon>
        <taxon>Plantactinospora</taxon>
    </lineage>
</organism>
<dbReference type="EMBL" id="BONX01000011">
    <property type="protein sequence ID" value="GIG95666.1"/>
    <property type="molecule type" value="Genomic_DNA"/>
</dbReference>
<name>A0ABQ4ELR3_9ACTN</name>
<sequence>MTINSYGGVPVTCPIPFLGDLGAERVGDGQDSDGAPGQASFEVTTATSGECARESHAGTADRSR</sequence>
<comment type="caution">
    <text evidence="2">The sequence shown here is derived from an EMBL/GenBank/DDBJ whole genome shotgun (WGS) entry which is preliminary data.</text>
</comment>